<dbReference type="SMART" id="SM00448">
    <property type="entry name" value="REC"/>
    <property type="match status" value="1"/>
</dbReference>
<dbReference type="Proteomes" id="UP000315115">
    <property type="component" value="Chromosome 2"/>
</dbReference>
<dbReference type="Gene3D" id="1.25.40.10">
    <property type="entry name" value="Tetratricopeptide repeat domain"/>
    <property type="match status" value="1"/>
</dbReference>
<dbReference type="InterPro" id="IPR011990">
    <property type="entry name" value="TPR-like_helical_dom_sf"/>
</dbReference>
<evidence type="ECO:0000313" key="3">
    <source>
        <dbReference type="EMBL" id="BBL92058.1"/>
    </source>
</evidence>
<name>A0A510IFV7_9VIBR</name>
<dbReference type="GO" id="GO:0000160">
    <property type="term" value="P:phosphorelay signal transduction system"/>
    <property type="evidence" value="ECO:0007669"/>
    <property type="project" value="InterPro"/>
</dbReference>
<feature type="domain" description="Response regulatory" evidence="2">
    <location>
        <begin position="10"/>
        <end position="131"/>
    </location>
</feature>
<reference evidence="4" key="1">
    <citation type="submission" date="2019-07" db="EMBL/GenBank/DDBJ databases">
        <title>Complete Genome Sequences of Vibrion rotiferianus strain AM7.</title>
        <authorList>
            <person name="Miyazaki K."/>
            <person name="Wiseschart A."/>
            <person name="Pootanakit K."/>
            <person name="Ishimori K."/>
            <person name="Kitahara K."/>
        </authorList>
    </citation>
    <scope>NUCLEOTIDE SEQUENCE [LARGE SCALE GENOMIC DNA]</scope>
    <source>
        <strain evidence="4">AM7</strain>
    </source>
</reference>
<dbReference type="InterPro" id="IPR014460">
    <property type="entry name" value="Sig_transdc_resp-reg_VieB"/>
</dbReference>
<dbReference type="SUPFAM" id="SSF52172">
    <property type="entry name" value="CheY-like"/>
    <property type="match status" value="1"/>
</dbReference>
<dbReference type="RefSeq" id="WP_138955108.1">
    <property type="nucleotide sequence ID" value="NZ_AP019799.1"/>
</dbReference>
<dbReference type="Pfam" id="PF00072">
    <property type="entry name" value="Response_reg"/>
    <property type="match status" value="1"/>
</dbReference>
<sequence>MSNKSFSELNVLIVDDAPVVVLTLRNMLTKLGFSDKRILSARLAKGAITIAQREQLDVIICDYNFGKGMNGKQLFEELKHLKLIRPETLFILVTGENSASIVRAIIELKPDEYLLKPFNSVTLKERISSAIRRKEALKDIYKAELENNWNAGLLACDELSPFHPEYYFILEKFRADFLTKLKLHEEAKVVYQKVIDRKEVNWAKVGLANSLMMLGETDEAQHIVQELLKSSPNNVQIRECAAAYGIVKREIPEAIKHLALANKLVEGNSERELVIVNLCLSEGLYKLALDHYYNYLEINKDTYRNNAYSKMNLIRTLLYCHRKLSGRDDLLRQAKAHFKALVTSAEGFQFQDELDLIAAHIAAEDGNYMKAFKVLSDLYRRNPFRHFYAQYHLAWLLHEMNFETEFATAITWCFDNLQTDSSDTILSSKITLGQTLEAENRARQAWMQEQYTKIRAHEEDYPALLDALIELQLRCPMLRTVCINIIKILTRAWPSDKTALEVQALIQRCDTIIQQLVSAEELEKTNYLKFYNRALEISIQAELNEKKKQY</sequence>
<dbReference type="EMBL" id="AP019799">
    <property type="protein sequence ID" value="BBL92058.1"/>
    <property type="molecule type" value="Genomic_DNA"/>
</dbReference>
<dbReference type="PIRSF" id="PIRSF011521">
    <property type="entry name" value="VieB"/>
    <property type="match status" value="1"/>
</dbReference>
<dbReference type="Gene3D" id="3.40.50.2300">
    <property type="match status" value="1"/>
</dbReference>
<keyword evidence="1" id="KW-0597">Phosphoprotein</keyword>
<proteinExistence type="predicted"/>
<dbReference type="InterPro" id="IPR001789">
    <property type="entry name" value="Sig_transdc_resp-reg_receiver"/>
</dbReference>
<dbReference type="PANTHER" id="PTHR43228:SF1">
    <property type="entry name" value="TWO-COMPONENT RESPONSE REGULATOR ARR22"/>
    <property type="match status" value="1"/>
</dbReference>
<dbReference type="InterPro" id="IPR052048">
    <property type="entry name" value="ST_Response_Regulator"/>
</dbReference>
<dbReference type="PANTHER" id="PTHR43228">
    <property type="entry name" value="TWO-COMPONENT RESPONSE REGULATOR"/>
    <property type="match status" value="1"/>
</dbReference>
<organism evidence="3 4">
    <name type="scientific">Vibrio rotiferianus</name>
    <dbReference type="NCBI Taxonomy" id="190895"/>
    <lineage>
        <taxon>Bacteria</taxon>
        <taxon>Pseudomonadati</taxon>
        <taxon>Pseudomonadota</taxon>
        <taxon>Gammaproteobacteria</taxon>
        <taxon>Vibrionales</taxon>
        <taxon>Vibrionaceae</taxon>
        <taxon>Vibrio</taxon>
    </lineage>
</organism>
<evidence type="ECO:0000313" key="4">
    <source>
        <dbReference type="Proteomes" id="UP000315115"/>
    </source>
</evidence>
<protein>
    <submittedName>
        <fullName evidence="3">Response regulator</fullName>
    </submittedName>
</protein>
<dbReference type="AlphaFoldDB" id="A0A510IFV7"/>
<dbReference type="InterPro" id="IPR011006">
    <property type="entry name" value="CheY-like_superfamily"/>
</dbReference>
<accession>A0A510IFV7</accession>
<evidence type="ECO:0000256" key="1">
    <source>
        <dbReference type="PROSITE-ProRule" id="PRU00169"/>
    </source>
</evidence>
<dbReference type="CDD" id="cd17589">
    <property type="entry name" value="REC_TPR"/>
    <property type="match status" value="1"/>
</dbReference>
<dbReference type="PROSITE" id="PS50110">
    <property type="entry name" value="RESPONSE_REGULATORY"/>
    <property type="match status" value="1"/>
</dbReference>
<gene>
    <name evidence="3" type="ORF">VroAM7_47110</name>
</gene>
<dbReference type="SUPFAM" id="SSF48452">
    <property type="entry name" value="TPR-like"/>
    <property type="match status" value="1"/>
</dbReference>
<evidence type="ECO:0000259" key="2">
    <source>
        <dbReference type="PROSITE" id="PS50110"/>
    </source>
</evidence>
<feature type="modified residue" description="4-aspartylphosphate" evidence="1">
    <location>
        <position position="62"/>
    </location>
</feature>